<name>A0A0E0I4C6_ORYNI</name>
<dbReference type="PANTHER" id="PTHR45614:SF76">
    <property type="entry name" value="TRANSCRIPTION FACTOR MYB124"/>
    <property type="match status" value="1"/>
</dbReference>
<dbReference type="GO" id="GO:0000981">
    <property type="term" value="F:DNA-binding transcription factor activity, RNA polymerase II-specific"/>
    <property type="evidence" value="ECO:0007669"/>
    <property type="project" value="TreeGrafter"/>
</dbReference>
<keyword evidence="1" id="KW-0238">DNA-binding</keyword>
<feature type="compositionally biased region" description="Polar residues" evidence="2">
    <location>
        <begin position="767"/>
        <end position="778"/>
    </location>
</feature>
<dbReference type="PANTHER" id="PTHR45614">
    <property type="entry name" value="MYB PROTEIN-RELATED"/>
    <property type="match status" value="1"/>
</dbReference>
<organism evidence="5">
    <name type="scientific">Oryza nivara</name>
    <name type="common">Indian wild rice</name>
    <name type="synonym">Oryza sativa f. spontanea</name>
    <dbReference type="NCBI Taxonomy" id="4536"/>
    <lineage>
        <taxon>Eukaryota</taxon>
        <taxon>Viridiplantae</taxon>
        <taxon>Streptophyta</taxon>
        <taxon>Embryophyta</taxon>
        <taxon>Tracheophyta</taxon>
        <taxon>Spermatophyta</taxon>
        <taxon>Magnoliopsida</taxon>
        <taxon>Liliopsida</taxon>
        <taxon>Poales</taxon>
        <taxon>Poaceae</taxon>
        <taxon>BOP clade</taxon>
        <taxon>Oryzoideae</taxon>
        <taxon>Oryzeae</taxon>
        <taxon>Oryzinae</taxon>
        <taxon>Oryza</taxon>
    </lineage>
</organism>
<dbReference type="Gene3D" id="1.10.10.60">
    <property type="entry name" value="Homeodomain-like"/>
    <property type="match status" value="2"/>
</dbReference>
<dbReference type="eggNOG" id="KOG0048">
    <property type="taxonomic scope" value="Eukaryota"/>
</dbReference>
<dbReference type="AlphaFoldDB" id="A0A0E0I4C6"/>
<dbReference type="EnsemblPlants" id="ONIVA07G22540.1">
    <property type="protein sequence ID" value="ONIVA07G22540.1"/>
    <property type="gene ID" value="ONIVA07G22540"/>
</dbReference>
<dbReference type="CDD" id="cd00167">
    <property type="entry name" value="SANT"/>
    <property type="match status" value="2"/>
</dbReference>
<dbReference type="InterPro" id="IPR009057">
    <property type="entry name" value="Homeodomain-like_sf"/>
</dbReference>
<feature type="compositionally biased region" description="Polar residues" evidence="2">
    <location>
        <begin position="337"/>
        <end position="349"/>
    </location>
</feature>
<dbReference type="STRING" id="4536.A0A0E0I4C6"/>
<feature type="domain" description="HTH myb-type" evidence="4">
    <location>
        <begin position="157"/>
        <end position="192"/>
    </location>
</feature>
<evidence type="ECO:0000256" key="2">
    <source>
        <dbReference type="SAM" id="MobiDB-lite"/>
    </source>
</evidence>
<dbReference type="Proteomes" id="UP000006591">
    <property type="component" value="Chromosome 7"/>
</dbReference>
<evidence type="ECO:0000259" key="3">
    <source>
        <dbReference type="PROSITE" id="PS50090"/>
    </source>
</evidence>
<dbReference type="InterPro" id="IPR001005">
    <property type="entry name" value="SANT/Myb"/>
</dbReference>
<reference evidence="5" key="2">
    <citation type="submission" date="2018-04" db="EMBL/GenBank/DDBJ databases">
        <title>OnivRS2 (Oryza nivara Reference Sequence Version 2).</title>
        <authorList>
            <person name="Zhang J."/>
            <person name="Kudrna D."/>
            <person name="Lee S."/>
            <person name="Talag J."/>
            <person name="Rajasekar S."/>
            <person name="Welchert J."/>
            <person name="Hsing Y.-I."/>
            <person name="Wing R.A."/>
        </authorList>
    </citation>
    <scope>NUCLEOTIDE SEQUENCE [LARGE SCALE GENOMIC DNA]</scope>
    <source>
        <strain evidence="5">SL10</strain>
    </source>
</reference>
<feature type="domain" description="Myb-like" evidence="3">
    <location>
        <begin position="32"/>
        <end position="107"/>
    </location>
</feature>
<dbReference type="InterPro" id="IPR050560">
    <property type="entry name" value="MYB_TF"/>
</dbReference>
<feature type="region of interest" description="Disordered" evidence="2">
    <location>
        <begin position="720"/>
        <end position="784"/>
    </location>
</feature>
<evidence type="ECO:0000256" key="1">
    <source>
        <dbReference type="ARBA" id="ARBA00023125"/>
    </source>
</evidence>
<reference evidence="5" key="1">
    <citation type="submission" date="2015-04" db="UniProtKB">
        <authorList>
            <consortium name="EnsemblPlants"/>
        </authorList>
    </citation>
    <scope>IDENTIFICATION</scope>
    <source>
        <strain evidence="5">SL10</strain>
    </source>
</reference>
<dbReference type="SMART" id="SM00717">
    <property type="entry name" value="SANT"/>
    <property type="match status" value="2"/>
</dbReference>
<dbReference type="Pfam" id="PF13921">
    <property type="entry name" value="Myb_DNA-bind_6"/>
    <property type="match status" value="1"/>
</dbReference>
<feature type="region of interest" description="Disordered" evidence="2">
    <location>
        <begin position="385"/>
        <end position="425"/>
    </location>
</feature>
<dbReference type="OMA" id="QPCWRQM"/>
<protein>
    <recommendedName>
        <fullName evidence="7">Myb-like domain-containing protein</fullName>
    </recommendedName>
</protein>
<dbReference type="PROSITE" id="PS50090">
    <property type="entry name" value="MYB_LIKE"/>
    <property type="match status" value="2"/>
</dbReference>
<evidence type="ECO:0008006" key="7">
    <source>
        <dbReference type="Google" id="ProtNLM"/>
    </source>
</evidence>
<dbReference type="GO" id="GO:0005634">
    <property type="term" value="C:nucleus"/>
    <property type="evidence" value="ECO:0007669"/>
    <property type="project" value="TreeGrafter"/>
</dbReference>
<evidence type="ECO:0000259" key="4">
    <source>
        <dbReference type="PROSITE" id="PS51294"/>
    </source>
</evidence>
<dbReference type="HOGENOM" id="CLU_018700_0_0_1"/>
<dbReference type="SUPFAM" id="SSF46689">
    <property type="entry name" value="Homeodomain-like"/>
    <property type="match status" value="1"/>
</dbReference>
<feature type="domain" description="Myb-like" evidence="3">
    <location>
        <begin position="108"/>
        <end position="188"/>
    </location>
</feature>
<dbReference type="Pfam" id="PF00249">
    <property type="entry name" value="Myb_DNA-binding"/>
    <property type="match status" value="1"/>
</dbReference>
<accession>A0A0E0I4C6</accession>
<dbReference type="Gramene" id="ONIVA07G22540.1">
    <property type="protein sequence ID" value="ONIVA07G22540.1"/>
    <property type="gene ID" value="ONIVA07G22540"/>
</dbReference>
<feature type="region of interest" description="Disordered" evidence="2">
    <location>
        <begin position="1"/>
        <end position="23"/>
    </location>
</feature>
<keyword evidence="6" id="KW-1185">Reference proteome</keyword>
<dbReference type="InterPro" id="IPR017930">
    <property type="entry name" value="Myb_dom"/>
</dbReference>
<evidence type="ECO:0000313" key="6">
    <source>
        <dbReference type="Proteomes" id="UP000006591"/>
    </source>
</evidence>
<feature type="region of interest" description="Disordered" evidence="2">
    <location>
        <begin position="337"/>
        <end position="364"/>
    </location>
</feature>
<dbReference type="PROSITE" id="PS51294">
    <property type="entry name" value="HTH_MYB"/>
    <property type="match status" value="2"/>
</dbReference>
<dbReference type="GO" id="GO:0000978">
    <property type="term" value="F:RNA polymerase II cis-regulatory region sequence-specific DNA binding"/>
    <property type="evidence" value="ECO:0007669"/>
    <property type="project" value="TreeGrafter"/>
</dbReference>
<feature type="domain" description="HTH myb-type" evidence="4">
    <location>
        <begin position="82"/>
        <end position="111"/>
    </location>
</feature>
<feature type="compositionally biased region" description="Polar residues" evidence="2">
    <location>
        <begin position="405"/>
        <end position="420"/>
    </location>
</feature>
<sequence>MATGPDLTPPAAAASAEAPSASAAKKDRHIVSWSTEEDDVLRTQIALHGTDKYEFFPLPISIDFFFLDLITIFYTVFPFPFGSWTIIAAQFKDKTARQCRRRWYNYLNSECKKGGWSREEDLLLCEISELANMRSVTSSVRQQARHIAMTMELSMYAQKVLGNKWTEIAKVVSGRTDNAVKNRFSTLCKRRAKDDELFKENGSLCSSTSAKRALVQTGCLTSGASGSAPPIKQMRPCNSDFKENMTPNMRLVGQDKSTQDSRQPLAIVYQNNQDNMNTMDTQNLVAKTAAKQLFAGEQNCVKHEGNFLNKDDPKIATLLQRADLLCSLATKINTENTSQSMDEAWQQLQHHLDKKDDNDMSESSMSGMASLLEDLDDLIVDPYENEEEEDQDLREQTEQIDVENKQNSSQTSMEVTSQMVPDNKMEDCPNDKSTEDNNMEPCPGEDIPTSENLTEAAIEDSLLQCVEYSSPVHTVIQAKTDAEIAASENLSEVLEHNRLQCIQLASPAQTTTPVEANAETPASEKLSEVVKCNNPSCIEFTSPAHTVPTFLPYADDMPTPKFTASANDWGGVVMDLDFVAASPAGSRWMAESAARRRQQRRFSSPSLRAYLTPAFDAVAAGVDGVSPYSGSASSSGGMDLGLDDSLLRYRRACFSSAATTDLDHRLLVYSPQSAPVYPPPPAGDVVVAGGCRYDSKRQAGGQTGAPGYQDFNDISSLFSPWQPSADHPTATARGIPNKPPADIRSREDTVIQAARAELSTPKPDEATTPSAQPASTQAEPIEEDEELIIQTLYGQSNGRRLPIFRSICPE</sequence>
<feature type="compositionally biased region" description="Low complexity" evidence="2">
    <location>
        <begin position="9"/>
        <end position="23"/>
    </location>
</feature>
<evidence type="ECO:0000313" key="5">
    <source>
        <dbReference type="EnsemblPlants" id="ONIVA07G22540.1"/>
    </source>
</evidence>
<proteinExistence type="predicted"/>